<sequence length="74" mass="8049">MFNLPGMTAGWFLNLNRKRHPAGKAALVRRAQGGRPHRLIDAEMAVGRGIIDAGTIPVAALAERFDVSAQTFYT</sequence>
<dbReference type="Proteomes" id="UP000469949">
    <property type="component" value="Unassembled WGS sequence"/>
</dbReference>
<evidence type="ECO:0000313" key="1">
    <source>
        <dbReference type="EMBL" id="KAB7781916.1"/>
    </source>
</evidence>
<accession>A0A833MW53</accession>
<dbReference type="RefSeq" id="WP_246696094.1">
    <property type="nucleotide sequence ID" value="NZ_WEKV01000024.1"/>
</dbReference>
<dbReference type="AlphaFoldDB" id="A0A833MW53"/>
<organism evidence="1 2">
    <name type="scientific">Methylorubrum populi</name>
    <dbReference type="NCBI Taxonomy" id="223967"/>
    <lineage>
        <taxon>Bacteria</taxon>
        <taxon>Pseudomonadati</taxon>
        <taxon>Pseudomonadota</taxon>
        <taxon>Alphaproteobacteria</taxon>
        <taxon>Hyphomicrobiales</taxon>
        <taxon>Methylobacteriaceae</taxon>
        <taxon>Methylorubrum</taxon>
    </lineage>
</organism>
<proteinExistence type="predicted"/>
<dbReference type="EMBL" id="WEKV01000024">
    <property type="protein sequence ID" value="KAB7781916.1"/>
    <property type="molecule type" value="Genomic_DNA"/>
</dbReference>
<reference evidence="1 2" key="1">
    <citation type="submission" date="2019-10" db="EMBL/GenBank/DDBJ databases">
        <title>Draft Genome Sequence of the Caffeine Degrading Methylotroph Methylorubrum populi PINKEL.</title>
        <authorList>
            <person name="Dawson S.C."/>
            <person name="Zhang X."/>
            <person name="Wright M.E."/>
            <person name="Sharma G."/>
            <person name="Langner J.T."/>
            <person name="Ditty J.L."/>
            <person name="Subuyuj G.A."/>
        </authorList>
    </citation>
    <scope>NUCLEOTIDE SEQUENCE [LARGE SCALE GENOMIC DNA]</scope>
    <source>
        <strain evidence="1 2">Pinkel</strain>
    </source>
</reference>
<gene>
    <name evidence="1" type="ORF">F8B43_5619</name>
</gene>
<protein>
    <submittedName>
        <fullName evidence="1">Uncharacterized protein</fullName>
    </submittedName>
</protein>
<name>A0A833MW53_9HYPH</name>
<comment type="caution">
    <text evidence="1">The sequence shown here is derived from an EMBL/GenBank/DDBJ whole genome shotgun (WGS) entry which is preliminary data.</text>
</comment>
<evidence type="ECO:0000313" key="2">
    <source>
        <dbReference type="Proteomes" id="UP000469949"/>
    </source>
</evidence>